<keyword evidence="3" id="KW-1185">Reference proteome</keyword>
<protein>
    <submittedName>
        <fullName evidence="2">Uncharacterized protein</fullName>
    </submittedName>
</protein>
<keyword evidence="1" id="KW-0472">Membrane</keyword>
<feature type="transmembrane region" description="Helical" evidence="1">
    <location>
        <begin position="12"/>
        <end position="34"/>
    </location>
</feature>
<accession>A0A5C6DPN3</accession>
<comment type="caution">
    <text evidence="2">The sequence shown here is derived from an EMBL/GenBank/DDBJ whole genome shotgun (WGS) entry which is preliminary data.</text>
</comment>
<proteinExistence type="predicted"/>
<evidence type="ECO:0000313" key="3">
    <source>
        <dbReference type="Proteomes" id="UP000315471"/>
    </source>
</evidence>
<dbReference type="EMBL" id="SJPY01000006">
    <property type="protein sequence ID" value="TWU38780.1"/>
    <property type="molecule type" value="Genomic_DNA"/>
</dbReference>
<evidence type="ECO:0000313" key="2">
    <source>
        <dbReference type="EMBL" id="TWU38780.1"/>
    </source>
</evidence>
<keyword evidence="1" id="KW-0812">Transmembrane</keyword>
<evidence type="ECO:0000256" key="1">
    <source>
        <dbReference type="SAM" id="Phobius"/>
    </source>
</evidence>
<name>A0A5C6DPN3_9BACT</name>
<dbReference type="OrthoDB" id="292680at2"/>
<reference evidence="2 3" key="1">
    <citation type="submission" date="2019-02" db="EMBL/GenBank/DDBJ databases">
        <title>Deep-cultivation of Planctomycetes and their phenomic and genomic characterization uncovers novel biology.</title>
        <authorList>
            <person name="Wiegand S."/>
            <person name="Jogler M."/>
            <person name="Boedeker C."/>
            <person name="Pinto D."/>
            <person name="Vollmers J."/>
            <person name="Rivas-Marin E."/>
            <person name="Kohn T."/>
            <person name="Peeters S.H."/>
            <person name="Heuer A."/>
            <person name="Rast P."/>
            <person name="Oberbeckmann S."/>
            <person name="Bunk B."/>
            <person name="Jeske O."/>
            <person name="Meyerdierks A."/>
            <person name="Storesund J.E."/>
            <person name="Kallscheuer N."/>
            <person name="Luecker S."/>
            <person name="Lage O.M."/>
            <person name="Pohl T."/>
            <person name="Merkel B.J."/>
            <person name="Hornburger P."/>
            <person name="Mueller R.-W."/>
            <person name="Bruemmer F."/>
            <person name="Labrenz M."/>
            <person name="Spormann A.M."/>
            <person name="Op Den Camp H."/>
            <person name="Overmann J."/>
            <person name="Amann R."/>
            <person name="Jetten M.S.M."/>
            <person name="Mascher T."/>
            <person name="Medema M.H."/>
            <person name="Devos D.P."/>
            <person name="Kaster A.-K."/>
            <person name="Ovreas L."/>
            <person name="Rohde M."/>
            <person name="Galperin M.Y."/>
            <person name="Jogler C."/>
        </authorList>
    </citation>
    <scope>NUCLEOTIDE SEQUENCE [LARGE SCALE GENOMIC DNA]</scope>
    <source>
        <strain evidence="2 3">Q31b</strain>
    </source>
</reference>
<dbReference type="Proteomes" id="UP000315471">
    <property type="component" value="Unassembled WGS sequence"/>
</dbReference>
<gene>
    <name evidence="2" type="ORF">Q31b_38580</name>
</gene>
<dbReference type="AlphaFoldDB" id="A0A5C6DPN3"/>
<dbReference type="RefSeq" id="WP_146601106.1">
    <property type="nucleotide sequence ID" value="NZ_SJPY01000006.1"/>
</dbReference>
<keyword evidence="1" id="KW-1133">Transmembrane helix</keyword>
<organism evidence="2 3">
    <name type="scientific">Novipirellula aureliae</name>
    <dbReference type="NCBI Taxonomy" id="2527966"/>
    <lineage>
        <taxon>Bacteria</taxon>
        <taxon>Pseudomonadati</taxon>
        <taxon>Planctomycetota</taxon>
        <taxon>Planctomycetia</taxon>
        <taxon>Pirellulales</taxon>
        <taxon>Pirellulaceae</taxon>
        <taxon>Novipirellula</taxon>
    </lineage>
</organism>
<sequence length="171" mass="18082">MQKSTRILGFGSVRSLSLTVVTGVLFIVLIGSAARMVSSQQPDMLGDGDWMGDAMEAEIPGNSQDSQAKPAPGAVVGTAQGMQNVLAQTAARPFQVGAAGDMIGFSHSDGTGSQTITLINTRKSWMAVYHIDRSGTIQLTSSRPIDDDFTLLLNATSPLPEEIRRMNGKGK</sequence>